<keyword evidence="1" id="KW-0472">Membrane</keyword>
<evidence type="ECO:0000256" key="1">
    <source>
        <dbReference type="SAM" id="Phobius"/>
    </source>
</evidence>
<feature type="transmembrane region" description="Helical" evidence="1">
    <location>
        <begin position="6"/>
        <end position="22"/>
    </location>
</feature>
<keyword evidence="3" id="KW-1185">Reference proteome</keyword>
<sequence>MTMGILALITMAVWFIQINEFNKPKEKQNNRKTILLTSFGCLLTLVLTVDLFKNFLA</sequence>
<comment type="caution">
    <text evidence="2">The sequence shown here is derived from an EMBL/GenBank/DDBJ whole genome shotgun (WGS) entry which is preliminary data.</text>
</comment>
<accession>A0A318TNB6</accession>
<dbReference type="RefSeq" id="WP_181418034.1">
    <property type="nucleotide sequence ID" value="NZ_PYWJ01000004.1"/>
</dbReference>
<dbReference type="EMBL" id="QJTJ01000012">
    <property type="protein sequence ID" value="PYF06094.1"/>
    <property type="molecule type" value="Genomic_DNA"/>
</dbReference>
<dbReference type="Proteomes" id="UP000247416">
    <property type="component" value="Unassembled WGS sequence"/>
</dbReference>
<keyword evidence="1" id="KW-1133">Transmembrane helix</keyword>
<evidence type="ECO:0000313" key="3">
    <source>
        <dbReference type="Proteomes" id="UP000247416"/>
    </source>
</evidence>
<protein>
    <submittedName>
        <fullName evidence="2">Uncharacterized protein</fullName>
    </submittedName>
</protein>
<keyword evidence="1" id="KW-0812">Transmembrane</keyword>
<proteinExistence type="predicted"/>
<reference evidence="2 3" key="1">
    <citation type="submission" date="2018-06" db="EMBL/GenBank/DDBJ databases">
        <title>Genomic Encyclopedia of Archaeal and Bacterial Type Strains, Phase II (KMG-II): from individual species to whole genera.</title>
        <authorList>
            <person name="Goeker M."/>
        </authorList>
    </citation>
    <scope>NUCLEOTIDE SEQUENCE [LARGE SCALE GENOMIC DNA]</scope>
    <source>
        <strain evidence="2 3">KACC 16626</strain>
    </source>
</reference>
<dbReference type="AlphaFoldDB" id="A0A318TNB6"/>
<feature type="transmembrane region" description="Helical" evidence="1">
    <location>
        <begin position="34"/>
        <end position="52"/>
    </location>
</feature>
<organism evidence="2 3">
    <name type="scientific">Ureibacillus chungkukjangi</name>
    <dbReference type="NCBI Taxonomy" id="1202712"/>
    <lineage>
        <taxon>Bacteria</taxon>
        <taxon>Bacillati</taxon>
        <taxon>Bacillota</taxon>
        <taxon>Bacilli</taxon>
        <taxon>Bacillales</taxon>
        <taxon>Caryophanaceae</taxon>
        <taxon>Ureibacillus</taxon>
    </lineage>
</organism>
<name>A0A318TNB6_9BACL</name>
<gene>
    <name evidence="2" type="ORF">BJ095_11255</name>
</gene>
<evidence type="ECO:0000313" key="2">
    <source>
        <dbReference type="EMBL" id="PYF06094.1"/>
    </source>
</evidence>